<name>A0A4R3MPK0_9FIRM</name>
<dbReference type="EC" id="6.3.2.6" evidence="3 11"/>
<dbReference type="HAMAP" id="MF_00137">
    <property type="entry name" value="SAICAR_synth"/>
    <property type="match status" value="1"/>
</dbReference>
<reference evidence="13 14" key="1">
    <citation type="submission" date="2019-03" db="EMBL/GenBank/DDBJ databases">
        <title>Genomic Encyclopedia of Type Strains, Phase IV (KMG-IV): sequencing the most valuable type-strain genomes for metagenomic binning, comparative biology and taxonomic classification.</title>
        <authorList>
            <person name="Goeker M."/>
        </authorList>
    </citation>
    <scope>NUCLEOTIDE SEQUENCE [LARGE SCALE GENOMIC DNA]</scope>
    <source>
        <strain evidence="13 14">DSM 24629</strain>
    </source>
</reference>
<dbReference type="Gene3D" id="3.30.200.20">
    <property type="entry name" value="Phosphorylase Kinase, domain 1"/>
    <property type="match status" value="1"/>
</dbReference>
<dbReference type="RefSeq" id="WP_207669155.1">
    <property type="nucleotide sequence ID" value="NZ_SMAL01000002.1"/>
</dbReference>
<keyword evidence="5 11" id="KW-0436">Ligase</keyword>
<dbReference type="Pfam" id="PF01259">
    <property type="entry name" value="SAICAR_synt"/>
    <property type="match status" value="1"/>
</dbReference>
<dbReference type="PANTHER" id="PTHR43700:SF1">
    <property type="entry name" value="PHOSPHORIBOSYLAMINOIMIDAZOLE-SUCCINOCARBOXAMIDE SYNTHASE"/>
    <property type="match status" value="1"/>
</dbReference>
<dbReference type="GO" id="GO:0005737">
    <property type="term" value="C:cytoplasm"/>
    <property type="evidence" value="ECO:0007669"/>
    <property type="project" value="TreeGrafter"/>
</dbReference>
<evidence type="ECO:0000256" key="6">
    <source>
        <dbReference type="ARBA" id="ARBA00022741"/>
    </source>
</evidence>
<evidence type="ECO:0000259" key="12">
    <source>
        <dbReference type="Pfam" id="PF01259"/>
    </source>
</evidence>
<evidence type="ECO:0000256" key="10">
    <source>
        <dbReference type="ARBA" id="ARBA00048475"/>
    </source>
</evidence>
<keyword evidence="8 11" id="KW-0067">ATP-binding</keyword>
<evidence type="ECO:0000256" key="9">
    <source>
        <dbReference type="ARBA" id="ARBA00030409"/>
    </source>
</evidence>
<dbReference type="GO" id="GO:0006189">
    <property type="term" value="P:'de novo' IMP biosynthetic process"/>
    <property type="evidence" value="ECO:0007669"/>
    <property type="project" value="UniProtKB-UniRule"/>
</dbReference>
<dbReference type="CDD" id="cd01414">
    <property type="entry name" value="SAICAR_synt_Sc"/>
    <property type="match status" value="1"/>
</dbReference>
<dbReference type="EMBL" id="SMAL01000002">
    <property type="protein sequence ID" value="TCT16201.1"/>
    <property type="molecule type" value="Genomic_DNA"/>
</dbReference>
<dbReference type="Proteomes" id="UP000294902">
    <property type="component" value="Unassembled WGS sequence"/>
</dbReference>
<comment type="caution">
    <text evidence="13">The sequence shown here is derived from an EMBL/GenBank/DDBJ whole genome shotgun (WGS) entry which is preliminary data.</text>
</comment>
<evidence type="ECO:0000256" key="1">
    <source>
        <dbReference type="ARBA" id="ARBA00004672"/>
    </source>
</evidence>
<gene>
    <name evidence="11" type="primary">purC</name>
    <name evidence="13" type="ORF">EDC18_102218</name>
</gene>
<dbReference type="InterPro" id="IPR028923">
    <property type="entry name" value="SAICAR_synt/ADE2_N"/>
</dbReference>
<dbReference type="NCBIfam" id="TIGR00081">
    <property type="entry name" value="purC"/>
    <property type="match status" value="1"/>
</dbReference>
<keyword evidence="14" id="KW-1185">Reference proteome</keyword>
<dbReference type="NCBIfam" id="NF010568">
    <property type="entry name" value="PRK13961.1"/>
    <property type="match status" value="1"/>
</dbReference>
<dbReference type="GO" id="GO:0004639">
    <property type="term" value="F:phosphoribosylaminoimidazolesuccinocarboxamide synthase activity"/>
    <property type="evidence" value="ECO:0007669"/>
    <property type="project" value="UniProtKB-UniRule"/>
</dbReference>
<comment type="pathway">
    <text evidence="1 11">Purine metabolism; IMP biosynthesis via de novo pathway; 5-amino-1-(5-phospho-D-ribosyl)imidazole-4-carboxamide from 5-amino-1-(5-phospho-D-ribosyl)imidazole-4-carboxylate: step 1/2.</text>
</comment>
<evidence type="ECO:0000313" key="14">
    <source>
        <dbReference type="Proteomes" id="UP000294902"/>
    </source>
</evidence>
<keyword evidence="7 11" id="KW-0658">Purine biosynthesis</keyword>
<dbReference type="InterPro" id="IPR018236">
    <property type="entry name" value="SAICAR_synthetase_CS"/>
</dbReference>
<comment type="similarity">
    <text evidence="2 11">Belongs to the SAICAR synthetase family.</text>
</comment>
<organism evidence="13 14">
    <name type="scientific">Natranaerovirga pectinivora</name>
    <dbReference type="NCBI Taxonomy" id="682400"/>
    <lineage>
        <taxon>Bacteria</taxon>
        <taxon>Bacillati</taxon>
        <taxon>Bacillota</taxon>
        <taxon>Clostridia</taxon>
        <taxon>Lachnospirales</taxon>
        <taxon>Natranaerovirgaceae</taxon>
        <taxon>Natranaerovirga</taxon>
    </lineage>
</organism>
<evidence type="ECO:0000256" key="5">
    <source>
        <dbReference type="ARBA" id="ARBA00022598"/>
    </source>
</evidence>
<sequence>MKNISSGKVRDIYEVDEKRLLMVVSDRISAFDHIMPNDIPQKGILLNQMSAFWFDYVSDLIPNHVLSTKLDDFPKEFQNESFQGRSMLVKKLKMLPIECIVRGYLSGSSWKSYLQTSEICGIKIQKGMKESEKLPTPIFTPSSKAHSGSHDENITFEKAIELLGEDLSEKIKSKSIEIYDKCARYALSKGLIIADAKFEFGLDNNGELIIADEILTPDSSRFWLLDTYEIGRSQDSLDKQYLRNWLSMNGYANKLPNYLPQHVIEMTKSKYLECYEKIMGQSFEVII</sequence>
<proteinExistence type="inferred from homology"/>
<evidence type="ECO:0000256" key="8">
    <source>
        <dbReference type="ARBA" id="ARBA00022840"/>
    </source>
</evidence>
<evidence type="ECO:0000256" key="2">
    <source>
        <dbReference type="ARBA" id="ARBA00010190"/>
    </source>
</evidence>
<evidence type="ECO:0000256" key="7">
    <source>
        <dbReference type="ARBA" id="ARBA00022755"/>
    </source>
</evidence>
<dbReference type="PROSITE" id="PS01057">
    <property type="entry name" value="SAICAR_SYNTHETASE_1"/>
    <property type="match status" value="1"/>
</dbReference>
<feature type="domain" description="SAICAR synthetase/ADE2 N-terminal" evidence="12">
    <location>
        <begin position="4"/>
        <end position="255"/>
    </location>
</feature>
<dbReference type="PANTHER" id="PTHR43700">
    <property type="entry name" value="PHOSPHORIBOSYLAMINOIMIDAZOLE-SUCCINOCARBOXAMIDE SYNTHASE"/>
    <property type="match status" value="1"/>
</dbReference>
<keyword evidence="6 11" id="KW-0547">Nucleotide-binding</keyword>
<evidence type="ECO:0000256" key="11">
    <source>
        <dbReference type="HAMAP-Rule" id="MF_00137"/>
    </source>
</evidence>
<dbReference type="AlphaFoldDB" id="A0A4R3MPK0"/>
<dbReference type="PROSITE" id="PS01058">
    <property type="entry name" value="SAICAR_SYNTHETASE_2"/>
    <property type="match status" value="1"/>
</dbReference>
<dbReference type="UniPathway" id="UPA00074">
    <property type="reaction ID" value="UER00131"/>
</dbReference>
<dbReference type="GO" id="GO:0005524">
    <property type="term" value="F:ATP binding"/>
    <property type="evidence" value="ECO:0007669"/>
    <property type="project" value="UniProtKB-KW"/>
</dbReference>
<evidence type="ECO:0000256" key="4">
    <source>
        <dbReference type="ARBA" id="ARBA00016460"/>
    </source>
</evidence>
<dbReference type="Gene3D" id="3.30.470.20">
    <property type="entry name" value="ATP-grasp fold, B domain"/>
    <property type="match status" value="1"/>
</dbReference>
<protein>
    <recommendedName>
        <fullName evidence="4 11">Phosphoribosylaminoimidazole-succinocarboxamide synthase</fullName>
        <ecNumber evidence="3 11">6.3.2.6</ecNumber>
    </recommendedName>
    <alternativeName>
        <fullName evidence="9 11">SAICAR synthetase</fullName>
    </alternativeName>
</protein>
<accession>A0A4R3MPK0</accession>
<evidence type="ECO:0000313" key="13">
    <source>
        <dbReference type="EMBL" id="TCT16201.1"/>
    </source>
</evidence>
<dbReference type="InterPro" id="IPR001636">
    <property type="entry name" value="SAICAR_synth"/>
</dbReference>
<dbReference type="SUPFAM" id="SSF56104">
    <property type="entry name" value="SAICAR synthase-like"/>
    <property type="match status" value="1"/>
</dbReference>
<comment type="catalytic activity">
    <reaction evidence="10 11">
        <text>5-amino-1-(5-phospho-D-ribosyl)imidazole-4-carboxylate + L-aspartate + ATP = (2S)-2-[5-amino-1-(5-phospho-beta-D-ribosyl)imidazole-4-carboxamido]succinate + ADP + phosphate + 2 H(+)</text>
        <dbReference type="Rhea" id="RHEA:22628"/>
        <dbReference type="ChEBI" id="CHEBI:15378"/>
        <dbReference type="ChEBI" id="CHEBI:29991"/>
        <dbReference type="ChEBI" id="CHEBI:30616"/>
        <dbReference type="ChEBI" id="CHEBI:43474"/>
        <dbReference type="ChEBI" id="CHEBI:58443"/>
        <dbReference type="ChEBI" id="CHEBI:77657"/>
        <dbReference type="ChEBI" id="CHEBI:456216"/>
        <dbReference type="EC" id="6.3.2.6"/>
    </reaction>
</comment>
<evidence type="ECO:0000256" key="3">
    <source>
        <dbReference type="ARBA" id="ARBA00012217"/>
    </source>
</evidence>
<dbReference type="FunFam" id="3.30.470.20:FF:000015">
    <property type="entry name" value="Phosphoribosylaminoimidazole-succinocarboxamide synthase"/>
    <property type="match status" value="1"/>
</dbReference>